<dbReference type="InterPro" id="IPR005195">
    <property type="entry name" value="Glyco_hydro_65_M"/>
</dbReference>
<comment type="caution">
    <text evidence="7">The sequence shown here is derived from an EMBL/GenBank/DDBJ whole genome shotgun (WGS) entry which is preliminary data.</text>
</comment>
<dbReference type="EMBL" id="QKUF01000001">
    <property type="protein sequence ID" value="PZW35986.1"/>
    <property type="molecule type" value="Genomic_DNA"/>
</dbReference>
<organism evidence="7 8">
    <name type="scientific">Thermosporothrix hazakensis</name>
    <dbReference type="NCBI Taxonomy" id="644383"/>
    <lineage>
        <taxon>Bacteria</taxon>
        <taxon>Bacillati</taxon>
        <taxon>Chloroflexota</taxon>
        <taxon>Ktedonobacteria</taxon>
        <taxon>Ktedonobacterales</taxon>
        <taxon>Thermosporotrichaceae</taxon>
        <taxon>Thermosporothrix</taxon>
    </lineage>
</organism>
<dbReference type="GO" id="GO:0005975">
    <property type="term" value="P:carbohydrate metabolic process"/>
    <property type="evidence" value="ECO:0007669"/>
    <property type="project" value="InterPro"/>
</dbReference>
<evidence type="ECO:0000313" key="8">
    <source>
        <dbReference type="Proteomes" id="UP000248806"/>
    </source>
</evidence>
<dbReference type="PANTHER" id="PTHR11051">
    <property type="entry name" value="GLYCOSYL HYDROLASE-RELATED"/>
    <property type="match status" value="1"/>
</dbReference>
<proteinExistence type="inferred from homology"/>
<comment type="similarity">
    <text evidence="1">Belongs to the glycosyl hydrolase 65 family.</text>
</comment>
<dbReference type="GO" id="GO:0030246">
    <property type="term" value="F:carbohydrate binding"/>
    <property type="evidence" value="ECO:0007669"/>
    <property type="project" value="InterPro"/>
</dbReference>
<dbReference type="Proteomes" id="UP000248806">
    <property type="component" value="Unassembled WGS sequence"/>
</dbReference>
<feature type="domain" description="Glycoside hydrolase family 65 N-terminal" evidence="6">
    <location>
        <begin position="8"/>
        <end position="246"/>
    </location>
</feature>
<dbReference type="InterPro" id="IPR017045">
    <property type="entry name" value="Malt_Pase/Glycosyl_Hdrlase"/>
</dbReference>
<sequence>MNLWHITEETFEPTLKRIHSNETVFTIGNGYFGTRGTYEEGYPRDNAATLLFGVFDDIPVAREELANTPDWIPIKLFVNRERFRLDRGQILAYQRSLDMQQGLLRRTVTWRSDQGIRLRLDTERFASLADEHVGAIRYTVTIEETPDNQPCDISIWSGISLAEGNYDVMHWESVDQRSEGDISWFHTETKKTLVQLVQSMCFLSDTPEFERMMLDSDIAPSIRYNGKLAPGETFTADKIVVMYTSRDVHNPREKSIAHLQKLLDSASGHYRQVYNELLARNQEAWRTFWEIADVVIEGDERAQRGMRFNIYQLRINVSDHDYRYSVAAKGLTGFGYRGHVFHDTEVFMLPFYTFVMPKVARNLLLYRYHLLDAARRKAASNGYEGAQYPWESTLNGEETTPVSIVHPETGEVVPVLNGFIELHITASIAYAVWQYWQITGDDAFLRDYGAEILLSTATFWASRVEKNEETNQYEINDVIGPDEWHEHVDNNAFTNYMASKNILYALDALRWLALNAPEKERELGEKLRLTNQRISYWLDVAQHMRVPQVRQSGLFEQFDGFFQLEPLDQSKFKGRRDSFQGILGVEAVQKYRIIKQADVLMLLTLQRDQFDERTKRVNWDYYYPITDHDYGSSLTPALHVVLACELAYLEEAYKLFMKGAMVDIENLRGNTPEGIHAACAGAVWQAAIFGAAGLQISDEHKVITEPHWLNNWSRLAFSVYYKGKLHRFDLRREQQ</sequence>
<evidence type="ECO:0000256" key="4">
    <source>
        <dbReference type="PIRSR" id="PIRSR036289-50"/>
    </source>
</evidence>
<dbReference type="InterPro" id="IPR012341">
    <property type="entry name" value="6hp_glycosidase-like_sf"/>
</dbReference>
<dbReference type="InterPro" id="IPR005196">
    <property type="entry name" value="Glyco_hydro_65_N"/>
</dbReference>
<evidence type="ECO:0000259" key="5">
    <source>
        <dbReference type="Pfam" id="PF03632"/>
    </source>
</evidence>
<feature type="domain" description="Glycoside hydrolase family 65 central catalytic" evidence="5">
    <location>
        <begin position="307"/>
        <end position="685"/>
    </location>
</feature>
<dbReference type="PANTHER" id="PTHR11051:SF8">
    <property type="entry name" value="PROTEIN-GLUCOSYLGALACTOSYLHYDROXYLYSINE GLUCOSIDASE"/>
    <property type="match status" value="1"/>
</dbReference>
<dbReference type="Pfam" id="PF03632">
    <property type="entry name" value="Glyco_hydro_65m"/>
    <property type="match status" value="1"/>
</dbReference>
<keyword evidence="2" id="KW-0328">Glycosyltransferase</keyword>
<evidence type="ECO:0000256" key="1">
    <source>
        <dbReference type="ARBA" id="ARBA00006768"/>
    </source>
</evidence>
<dbReference type="InterPro" id="IPR011013">
    <property type="entry name" value="Gal_mutarotase_sf_dom"/>
</dbReference>
<dbReference type="RefSeq" id="WP_170142259.1">
    <property type="nucleotide sequence ID" value="NZ_BIFX01000001.1"/>
</dbReference>
<dbReference type="SUPFAM" id="SSF48208">
    <property type="entry name" value="Six-hairpin glycosidases"/>
    <property type="match status" value="1"/>
</dbReference>
<gene>
    <name evidence="7" type="ORF">EI42_00153</name>
</gene>
<evidence type="ECO:0000313" key="7">
    <source>
        <dbReference type="EMBL" id="PZW35986.1"/>
    </source>
</evidence>
<dbReference type="GO" id="GO:0004553">
    <property type="term" value="F:hydrolase activity, hydrolyzing O-glycosyl compounds"/>
    <property type="evidence" value="ECO:0007669"/>
    <property type="project" value="TreeGrafter"/>
</dbReference>
<dbReference type="PIRSF" id="PIRSF036289">
    <property type="entry name" value="Glycosyl_hydrolase_malt_phosph"/>
    <property type="match status" value="1"/>
</dbReference>
<dbReference type="AlphaFoldDB" id="A0A326UCD3"/>
<evidence type="ECO:0000256" key="2">
    <source>
        <dbReference type="ARBA" id="ARBA00022676"/>
    </source>
</evidence>
<dbReference type="Gene3D" id="1.50.10.10">
    <property type="match status" value="1"/>
</dbReference>
<evidence type="ECO:0000256" key="3">
    <source>
        <dbReference type="ARBA" id="ARBA00022679"/>
    </source>
</evidence>
<evidence type="ECO:0000259" key="6">
    <source>
        <dbReference type="Pfam" id="PF03636"/>
    </source>
</evidence>
<keyword evidence="3" id="KW-0808">Transferase</keyword>
<dbReference type="Gene3D" id="2.70.98.40">
    <property type="entry name" value="Glycoside hydrolase, family 65, N-terminal domain"/>
    <property type="match status" value="1"/>
</dbReference>
<dbReference type="Pfam" id="PF03636">
    <property type="entry name" value="Glyco_hydro_65N"/>
    <property type="match status" value="1"/>
</dbReference>
<dbReference type="GO" id="GO:0016757">
    <property type="term" value="F:glycosyltransferase activity"/>
    <property type="evidence" value="ECO:0007669"/>
    <property type="project" value="UniProtKB-KW"/>
</dbReference>
<dbReference type="InterPro" id="IPR037018">
    <property type="entry name" value="GH65_N"/>
</dbReference>
<keyword evidence="8" id="KW-1185">Reference proteome</keyword>
<protein>
    <submittedName>
        <fullName evidence="7">Kojibiose phosphorylase</fullName>
    </submittedName>
</protein>
<accession>A0A326UCD3</accession>
<dbReference type="InterPro" id="IPR008928">
    <property type="entry name" value="6-hairpin_glycosidase_sf"/>
</dbReference>
<dbReference type="SUPFAM" id="SSF74650">
    <property type="entry name" value="Galactose mutarotase-like"/>
    <property type="match status" value="1"/>
</dbReference>
<reference evidence="7 8" key="1">
    <citation type="submission" date="2018-06" db="EMBL/GenBank/DDBJ databases">
        <title>Genomic Encyclopedia of Archaeal and Bacterial Type Strains, Phase II (KMG-II): from individual species to whole genera.</title>
        <authorList>
            <person name="Goeker M."/>
        </authorList>
    </citation>
    <scope>NUCLEOTIDE SEQUENCE [LARGE SCALE GENOMIC DNA]</scope>
    <source>
        <strain evidence="7 8">ATCC BAA-1881</strain>
    </source>
</reference>
<feature type="active site" description="Proton donor" evidence="4">
    <location>
        <position position="483"/>
    </location>
</feature>
<name>A0A326UCD3_THEHA</name>